<organism evidence="2 3">
    <name type="scientific">Dictyostelium purpureum</name>
    <name type="common">Slime mold</name>
    <dbReference type="NCBI Taxonomy" id="5786"/>
    <lineage>
        <taxon>Eukaryota</taxon>
        <taxon>Amoebozoa</taxon>
        <taxon>Evosea</taxon>
        <taxon>Eumycetozoa</taxon>
        <taxon>Dictyostelia</taxon>
        <taxon>Dictyosteliales</taxon>
        <taxon>Dictyosteliaceae</taxon>
        <taxon>Dictyostelium</taxon>
    </lineage>
</organism>
<evidence type="ECO:0000313" key="3">
    <source>
        <dbReference type="Proteomes" id="UP000001064"/>
    </source>
</evidence>
<reference evidence="3" key="1">
    <citation type="journal article" date="2011" name="Genome Biol.">
        <title>Comparative genomics of the social amoebae Dictyostelium discoideum and Dictyostelium purpureum.</title>
        <authorList>
            <consortium name="US DOE Joint Genome Institute (JGI-PGF)"/>
            <person name="Sucgang R."/>
            <person name="Kuo A."/>
            <person name="Tian X."/>
            <person name="Salerno W."/>
            <person name="Parikh A."/>
            <person name="Feasley C.L."/>
            <person name="Dalin E."/>
            <person name="Tu H."/>
            <person name="Huang E."/>
            <person name="Barry K."/>
            <person name="Lindquist E."/>
            <person name="Shapiro H."/>
            <person name="Bruce D."/>
            <person name="Schmutz J."/>
            <person name="Salamov A."/>
            <person name="Fey P."/>
            <person name="Gaudet P."/>
            <person name="Anjard C."/>
            <person name="Babu M.M."/>
            <person name="Basu S."/>
            <person name="Bushmanova Y."/>
            <person name="van der Wel H."/>
            <person name="Katoh-Kurasawa M."/>
            <person name="Dinh C."/>
            <person name="Coutinho P.M."/>
            <person name="Saito T."/>
            <person name="Elias M."/>
            <person name="Schaap P."/>
            <person name="Kay R.R."/>
            <person name="Henrissat B."/>
            <person name="Eichinger L."/>
            <person name="Rivero F."/>
            <person name="Putnam N.H."/>
            <person name="West C.M."/>
            <person name="Loomis W.F."/>
            <person name="Chisholm R.L."/>
            <person name="Shaulsky G."/>
            <person name="Strassmann J.E."/>
            <person name="Queller D.C."/>
            <person name="Kuspa A."/>
            <person name="Grigoriev I.V."/>
        </authorList>
    </citation>
    <scope>NUCLEOTIDE SEQUENCE [LARGE SCALE GENOMIC DNA]</scope>
    <source>
        <strain evidence="3">QSDP1</strain>
    </source>
</reference>
<dbReference type="EMBL" id="GL870964">
    <property type="protein sequence ID" value="EGC39043.1"/>
    <property type="molecule type" value="Genomic_DNA"/>
</dbReference>
<evidence type="ECO:0000313" key="2">
    <source>
        <dbReference type="EMBL" id="EGC39043.1"/>
    </source>
</evidence>
<gene>
    <name evidence="2" type="ORF">DICPUDRAFT_75352</name>
</gene>
<proteinExistence type="predicted"/>
<dbReference type="GeneID" id="10510299"/>
<dbReference type="VEuPathDB" id="AmoebaDB:DICPUDRAFT_75352"/>
<dbReference type="Proteomes" id="UP000001064">
    <property type="component" value="Unassembled WGS sequence"/>
</dbReference>
<dbReference type="RefSeq" id="XP_003284393.1">
    <property type="nucleotide sequence ID" value="XM_003284345.1"/>
</dbReference>
<protein>
    <submittedName>
        <fullName evidence="2">Uncharacterized protein</fullName>
    </submittedName>
</protein>
<keyword evidence="3" id="KW-1185">Reference proteome</keyword>
<accession>F0ZAF7</accession>
<dbReference type="KEGG" id="dpp:DICPUDRAFT_75352"/>
<dbReference type="InParanoid" id="F0ZAF7"/>
<dbReference type="AlphaFoldDB" id="F0ZAF7"/>
<name>F0ZAF7_DICPU</name>
<evidence type="ECO:0000256" key="1">
    <source>
        <dbReference type="SAM" id="MobiDB-lite"/>
    </source>
</evidence>
<dbReference type="STRING" id="5786.F0ZAF7"/>
<sequence>MVHSGLNSNRNNLTSSTASLTNIPTIITTSPSSSLKNINSTTSNNLTSYDEVEKGFRVHEEDEAVELNESLNEFNNERGVGVGFDNSDVGEAQEEDDDNNKNMEFKFDLDLTTINVMDYIDDFEKKLLEYSEKEQVVQDFNKIT</sequence>
<feature type="region of interest" description="Disordered" evidence="1">
    <location>
        <begin position="76"/>
        <end position="101"/>
    </location>
</feature>